<evidence type="ECO:0000313" key="2">
    <source>
        <dbReference type="Proteomes" id="UP000324897"/>
    </source>
</evidence>
<name>A0A5J9U6Y7_9POAL</name>
<dbReference type="Proteomes" id="UP000324897">
    <property type="component" value="Chromosome 7"/>
</dbReference>
<protein>
    <submittedName>
        <fullName evidence="1">Uncharacterized protein</fullName>
    </submittedName>
</protein>
<comment type="caution">
    <text evidence="1">The sequence shown here is derived from an EMBL/GenBank/DDBJ whole genome shotgun (WGS) entry which is preliminary data.</text>
</comment>
<proteinExistence type="predicted"/>
<accession>A0A5J9U6Y7</accession>
<reference evidence="1 2" key="1">
    <citation type="journal article" date="2019" name="Sci. Rep.">
        <title>A high-quality genome of Eragrostis curvula grass provides insights into Poaceae evolution and supports new strategies to enhance forage quality.</title>
        <authorList>
            <person name="Carballo J."/>
            <person name="Santos B.A.C.M."/>
            <person name="Zappacosta D."/>
            <person name="Garbus I."/>
            <person name="Selva J.P."/>
            <person name="Gallo C.A."/>
            <person name="Diaz A."/>
            <person name="Albertini E."/>
            <person name="Caccamo M."/>
            <person name="Echenique V."/>
        </authorList>
    </citation>
    <scope>NUCLEOTIDE SEQUENCE [LARGE SCALE GENOMIC DNA]</scope>
    <source>
        <strain evidence="2">cv. Victoria</strain>
        <tissue evidence="1">Leaf</tissue>
    </source>
</reference>
<organism evidence="1 2">
    <name type="scientific">Eragrostis curvula</name>
    <name type="common">weeping love grass</name>
    <dbReference type="NCBI Taxonomy" id="38414"/>
    <lineage>
        <taxon>Eukaryota</taxon>
        <taxon>Viridiplantae</taxon>
        <taxon>Streptophyta</taxon>
        <taxon>Embryophyta</taxon>
        <taxon>Tracheophyta</taxon>
        <taxon>Spermatophyta</taxon>
        <taxon>Magnoliopsida</taxon>
        <taxon>Liliopsida</taxon>
        <taxon>Poales</taxon>
        <taxon>Poaceae</taxon>
        <taxon>PACMAD clade</taxon>
        <taxon>Chloridoideae</taxon>
        <taxon>Eragrostideae</taxon>
        <taxon>Eragrostidinae</taxon>
        <taxon>Eragrostis</taxon>
    </lineage>
</organism>
<keyword evidence="2" id="KW-1185">Reference proteome</keyword>
<dbReference type="EMBL" id="RWGY01000029">
    <property type="protein sequence ID" value="TVU19008.1"/>
    <property type="molecule type" value="Genomic_DNA"/>
</dbReference>
<sequence length="120" mass="13160">MMLAVTIPTTGVRCRAAASLRRRRGPRGAAECTNVPPRTASIPTRRPYLAQKCCRASLPRRCEALGCPRVEKGAGNFLRADGSDRWVHLGVAYQVCEGEEVGRHHLSNWLLSVGVMFNDA</sequence>
<dbReference type="Gramene" id="TVU19008">
    <property type="protein sequence ID" value="TVU19008"/>
    <property type="gene ID" value="EJB05_35131"/>
</dbReference>
<evidence type="ECO:0000313" key="1">
    <source>
        <dbReference type="EMBL" id="TVU19008.1"/>
    </source>
</evidence>
<feature type="non-terminal residue" evidence="1">
    <location>
        <position position="1"/>
    </location>
</feature>
<gene>
    <name evidence="1" type="ORF">EJB05_35131</name>
</gene>
<dbReference type="AlphaFoldDB" id="A0A5J9U6Y7"/>